<dbReference type="Gene3D" id="2.60.40.740">
    <property type="match status" value="1"/>
</dbReference>
<name>A0A285RQT9_9FIRM</name>
<dbReference type="Pfam" id="PF17802">
    <property type="entry name" value="SpaA"/>
    <property type="match status" value="1"/>
</dbReference>
<sequence>MKKIRKIVALALATVMMMAMSITAFADEAVKTASITINGVEAGATANIYTVATVNDKNKIEKSTWASSYPVEESQTIEEAIVSEEMTAAQVQALNKNFTDKKPSAVKPAQVATDKTVTFTDLAAGVYYIDITPAEGSSTVYSPMVVVAITRDGNGNYEAVDKTATAKATTDDLEKEAKDKLVYNGQVVDFKITKTLPNHVTKFVVYDYTTNLSSLKDVKAKVTVEGQDAKEYTFVEAFNDKNKDNRFALDLTDLVYDGTDFVVANAGKKVTIEYSATVADPEYNEFKNEATYSTKDGEESTPKKTEGFEARITLEKTGLDKAILPGAEFTLTKNGTKLYFTGKNARGEYVYDTSVTSTTEGATDTLVTDDEGLIKVVGLDEGTYQFTETKAPTGYSINEDIDEVVITEDMDDYSVELPVVDPTLVKLPFTGGMGTTIFTVLGVAIMAMASALYFATKKKATK</sequence>
<evidence type="ECO:0000313" key="9">
    <source>
        <dbReference type="EMBL" id="SOB96410.1"/>
    </source>
</evidence>
<feature type="signal peptide" evidence="6">
    <location>
        <begin position="1"/>
        <end position="26"/>
    </location>
</feature>
<feature type="transmembrane region" description="Helical" evidence="5">
    <location>
        <begin position="433"/>
        <end position="455"/>
    </location>
</feature>
<evidence type="ECO:0000259" key="8">
    <source>
        <dbReference type="Pfam" id="PF17802"/>
    </source>
</evidence>
<reference evidence="9 10" key="1">
    <citation type="submission" date="2017-08" db="EMBL/GenBank/DDBJ databases">
        <authorList>
            <person name="de Groot N.N."/>
        </authorList>
    </citation>
    <scope>NUCLEOTIDE SEQUENCE [LARGE SCALE GENOMIC DNA]</scope>
    <source>
        <strain evidence="9 10">DSM 9787</strain>
    </source>
</reference>
<feature type="chain" id="PRO_5012922261" evidence="6">
    <location>
        <begin position="27"/>
        <end position="462"/>
    </location>
</feature>
<evidence type="ECO:0000256" key="1">
    <source>
        <dbReference type="ARBA" id="ARBA00022512"/>
    </source>
</evidence>
<dbReference type="InterPro" id="IPR041033">
    <property type="entry name" value="SpaA_PFL_dom_1"/>
</dbReference>
<keyword evidence="3 6" id="KW-0732">Signal</keyword>
<dbReference type="AlphaFoldDB" id="A0A285RQT9"/>
<dbReference type="Pfam" id="PF00746">
    <property type="entry name" value="Gram_pos_anchor"/>
    <property type="match status" value="1"/>
</dbReference>
<evidence type="ECO:0000256" key="4">
    <source>
        <dbReference type="ARBA" id="ARBA00023088"/>
    </source>
</evidence>
<evidence type="ECO:0000256" key="6">
    <source>
        <dbReference type="SAM" id="SignalP"/>
    </source>
</evidence>
<dbReference type="Gene3D" id="2.60.40.10">
    <property type="entry name" value="Immunoglobulins"/>
    <property type="match status" value="1"/>
</dbReference>
<evidence type="ECO:0000256" key="2">
    <source>
        <dbReference type="ARBA" id="ARBA00022525"/>
    </source>
</evidence>
<keyword evidence="5" id="KW-1133">Transmembrane helix</keyword>
<dbReference type="EMBL" id="OBMR01000003">
    <property type="protein sequence ID" value="SOB96410.1"/>
    <property type="molecule type" value="Genomic_DNA"/>
</dbReference>
<keyword evidence="1" id="KW-0134">Cell wall</keyword>
<keyword evidence="4" id="KW-0572">Peptidoglycan-anchor</keyword>
<keyword evidence="5" id="KW-0472">Membrane</keyword>
<dbReference type="NCBIfam" id="TIGR01167">
    <property type="entry name" value="LPXTG_anchor"/>
    <property type="match status" value="1"/>
</dbReference>
<evidence type="ECO:0000256" key="5">
    <source>
        <dbReference type="SAM" id="Phobius"/>
    </source>
</evidence>
<gene>
    <name evidence="9" type="ORF">SAMN02910411_1064</name>
</gene>
<dbReference type="InterPro" id="IPR019931">
    <property type="entry name" value="LPXTG_anchor"/>
</dbReference>
<dbReference type="RefSeq" id="WP_097075717.1">
    <property type="nucleotide sequence ID" value="NZ_OBMR01000003.1"/>
</dbReference>
<dbReference type="InterPro" id="IPR013783">
    <property type="entry name" value="Ig-like_fold"/>
</dbReference>
<evidence type="ECO:0000256" key="3">
    <source>
        <dbReference type="ARBA" id="ARBA00022729"/>
    </source>
</evidence>
<keyword evidence="2" id="KW-0964">Secreted</keyword>
<protein>
    <submittedName>
        <fullName evidence="9">LPXTG-motif cell wall anchor domain-containing protein</fullName>
    </submittedName>
</protein>
<proteinExistence type="predicted"/>
<evidence type="ECO:0000313" key="10">
    <source>
        <dbReference type="Proteomes" id="UP000219563"/>
    </source>
</evidence>
<keyword evidence="5" id="KW-0812">Transmembrane</keyword>
<evidence type="ECO:0000259" key="7">
    <source>
        <dbReference type="Pfam" id="PF00746"/>
    </source>
</evidence>
<feature type="domain" description="SpaA-like prealbumin fold" evidence="8">
    <location>
        <begin position="311"/>
        <end position="416"/>
    </location>
</feature>
<accession>A0A285RQT9</accession>
<dbReference type="Proteomes" id="UP000219563">
    <property type="component" value="Unassembled WGS sequence"/>
</dbReference>
<feature type="domain" description="Gram-positive cocci surface proteins LPxTG" evidence="7">
    <location>
        <begin position="424"/>
        <end position="459"/>
    </location>
</feature>
<organism evidence="9 10">
    <name type="scientific">Pseudobutyrivibrio ruminis DSM 9787</name>
    <dbReference type="NCBI Taxonomy" id="1123011"/>
    <lineage>
        <taxon>Bacteria</taxon>
        <taxon>Bacillati</taxon>
        <taxon>Bacillota</taxon>
        <taxon>Clostridia</taxon>
        <taxon>Lachnospirales</taxon>
        <taxon>Lachnospiraceae</taxon>
        <taxon>Pseudobutyrivibrio</taxon>
    </lineage>
</organism>